<dbReference type="InterPro" id="IPR001240">
    <property type="entry name" value="PRAI_dom"/>
</dbReference>
<dbReference type="PANTHER" id="PTHR42894">
    <property type="entry name" value="N-(5'-PHOSPHORIBOSYL)ANTHRANILATE ISOMERASE"/>
    <property type="match status" value="1"/>
</dbReference>
<dbReference type="InterPro" id="IPR013785">
    <property type="entry name" value="Aldolase_TIM"/>
</dbReference>
<evidence type="ECO:0000256" key="3">
    <source>
        <dbReference type="ARBA" id="ARBA00012572"/>
    </source>
</evidence>
<dbReference type="GO" id="GO:0004640">
    <property type="term" value="F:phosphoribosylanthranilate isomerase activity"/>
    <property type="evidence" value="ECO:0007669"/>
    <property type="project" value="UniProtKB-UniRule"/>
</dbReference>
<dbReference type="GO" id="GO:0000162">
    <property type="term" value="P:L-tryptophan biosynthetic process"/>
    <property type="evidence" value="ECO:0007669"/>
    <property type="project" value="UniProtKB-UniRule"/>
</dbReference>
<dbReference type="CDD" id="cd00405">
    <property type="entry name" value="PRAI"/>
    <property type="match status" value="1"/>
</dbReference>
<dbReference type="STRING" id="1173027.Mic7113_5188"/>
<dbReference type="EMBL" id="CP003630">
    <property type="protein sequence ID" value="AFZ20843.1"/>
    <property type="molecule type" value="Genomic_DNA"/>
</dbReference>
<gene>
    <name evidence="9" type="primary">trpF</name>
    <name evidence="11" type="ORF">Mic7113_5188</name>
</gene>
<comment type="catalytic activity">
    <reaction evidence="1 9">
        <text>N-(5-phospho-beta-D-ribosyl)anthranilate = 1-(2-carboxyphenylamino)-1-deoxy-D-ribulose 5-phosphate</text>
        <dbReference type="Rhea" id="RHEA:21540"/>
        <dbReference type="ChEBI" id="CHEBI:18277"/>
        <dbReference type="ChEBI" id="CHEBI:58613"/>
        <dbReference type="EC" id="5.3.1.24"/>
    </reaction>
</comment>
<dbReference type="InterPro" id="IPR044643">
    <property type="entry name" value="TrpF_fam"/>
</dbReference>
<dbReference type="HAMAP" id="MF_00135">
    <property type="entry name" value="PRAI"/>
    <property type="match status" value="1"/>
</dbReference>
<sequence length="224" mass="23921">MEPTKRPRVKICCISSVEEANLAIRYGASALGLVSEMPSGPGILAEGMIAQVAAIVPPAVSSFLLTSKVDTLGIIAQQRRLGVNTVQICDRLLSGTCDDLRQALPGIAIVQVIHINDKESIEEAVAVAPHVHGLLLDSGNPSQDIKKQGRTGRNHSWEISRQIRELVDVPVFLAGGLTADNVADAIQQVQPFGVDVCSGVRTDGKLDEMKLAKFFSQVEASFLS</sequence>
<evidence type="ECO:0000259" key="10">
    <source>
        <dbReference type="Pfam" id="PF00697"/>
    </source>
</evidence>
<reference evidence="11 12" key="1">
    <citation type="submission" date="2012-06" db="EMBL/GenBank/DDBJ databases">
        <title>Finished chromosome of genome of Microcoleus sp. PCC 7113.</title>
        <authorList>
            <consortium name="US DOE Joint Genome Institute"/>
            <person name="Gugger M."/>
            <person name="Coursin T."/>
            <person name="Rippka R."/>
            <person name="Tandeau De Marsac N."/>
            <person name="Huntemann M."/>
            <person name="Wei C.-L."/>
            <person name="Han J."/>
            <person name="Detter J.C."/>
            <person name="Han C."/>
            <person name="Tapia R."/>
            <person name="Chen A."/>
            <person name="Kyrpides N."/>
            <person name="Mavromatis K."/>
            <person name="Markowitz V."/>
            <person name="Szeto E."/>
            <person name="Ivanova N."/>
            <person name="Pagani I."/>
            <person name="Pati A."/>
            <person name="Goodwin L."/>
            <person name="Nordberg H.P."/>
            <person name="Cantor M.N."/>
            <person name="Hua S.X."/>
            <person name="Woyke T."/>
            <person name="Kerfeld C.A."/>
        </authorList>
    </citation>
    <scope>NUCLEOTIDE SEQUENCE [LARGE SCALE GENOMIC DNA]</scope>
    <source>
        <strain evidence="11 12">PCC 7113</strain>
    </source>
</reference>
<protein>
    <recommendedName>
        <fullName evidence="4 9">N-(5'-phosphoribosyl)anthranilate isomerase</fullName>
        <shortName evidence="9">PRAI</shortName>
        <ecNumber evidence="3 9">5.3.1.24</ecNumber>
    </recommendedName>
</protein>
<evidence type="ECO:0000256" key="1">
    <source>
        <dbReference type="ARBA" id="ARBA00001164"/>
    </source>
</evidence>
<comment type="pathway">
    <text evidence="2 9">Amino-acid biosynthesis; L-tryptophan biosynthesis; L-tryptophan from chorismate: step 3/5.</text>
</comment>
<dbReference type="Pfam" id="PF00697">
    <property type="entry name" value="PRAI"/>
    <property type="match status" value="1"/>
</dbReference>
<evidence type="ECO:0000256" key="4">
    <source>
        <dbReference type="ARBA" id="ARBA00022272"/>
    </source>
</evidence>
<dbReference type="EC" id="5.3.1.24" evidence="3 9"/>
<dbReference type="eggNOG" id="COG0135">
    <property type="taxonomic scope" value="Bacteria"/>
</dbReference>
<comment type="similarity">
    <text evidence="9">Belongs to the TrpF family.</text>
</comment>
<evidence type="ECO:0000256" key="5">
    <source>
        <dbReference type="ARBA" id="ARBA00022605"/>
    </source>
</evidence>
<evidence type="ECO:0000256" key="6">
    <source>
        <dbReference type="ARBA" id="ARBA00022822"/>
    </source>
</evidence>
<dbReference type="Gene3D" id="3.20.20.70">
    <property type="entry name" value="Aldolase class I"/>
    <property type="match status" value="1"/>
</dbReference>
<evidence type="ECO:0000313" key="11">
    <source>
        <dbReference type="EMBL" id="AFZ20843.1"/>
    </source>
</evidence>
<dbReference type="InterPro" id="IPR011060">
    <property type="entry name" value="RibuloseP-bd_barrel"/>
</dbReference>
<evidence type="ECO:0000256" key="9">
    <source>
        <dbReference type="HAMAP-Rule" id="MF_00135"/>
    </source>
</evidence>
<dbReference type="RefSeq" id="WP_015184976.1">
    <property type="nucleotide sequence ID" value="NC_019738.1"/>
</dbReference>
<evidence type="ECO:0000256" key="8">
    <source>
        <dbReference type="ARBA" id="ARBA00023235"/>
    </source>
</evidence>
<dbReference type="OrthoDB" id="9786954at2"/>
<dbReference type="AlphaFoldDB" id="K9WKX7"/>
<feature type="domain" description="N-(5'phosphoribosyl) anthranilate isomerase (PRAI)" evidence="10">
    <location>
        <begin position="10"/>
        <end position="216"/>
    </location>
</feature>
<dbReference type="Proteomes" id="UP000010471">
    <property type="component" value="Chromosome"/>
</dbReference>
<dbReference type="PATRIC" id="fig|1173027.3.peg.5749"/>
<dbReference type="UniPathway" id="UPA00035">
    <property type="reaction ID" value="UER00042"/>
</dbReference>
<proteinExistence type="inferred from homology"/>
<keyword evidence="6 9" id="KW-0822">Tryptophan biosynthesis</keyword>
<keyword evidence="7 9" id="KW-0057">Aromatic amino acid biosynthesis</keyword>
<accession>K9WKX7</accession>
<evidence type="ECO:0000256" key="7">
    <source>
        <dbReference type="ARBA" id="ARBA00023141"/>
    </source>
</evidence>
<evidence type="ECO:0000256" key="2">
    <source>
        <dbReference type="ARBA" id="ARBA00004664"/>
    </source>
</evidence>
<name>K9WKX7_9CYAN</name>
<dbReference type="HOGENOM" id="CLU_076364_2_1_3"/>
<dbReference type="SUPFAM" id="SSF51366">
    <property type="entry name" value="Ribulose-phoshate binding barrel"/>
    <property type="match status" value="1"/>
</dbReference>
<keyword evidence="8 9" id="KW-0413">Isomerase</keyword>
<evidence type="ECO:0000313" key="12">
    <source>
        <dbReference type="Proteomes" id="UP000010471"/>
    </source>
</evidence>
<keyword evidence="5 9" id="KW-0028">Amino-acid biosynthesis</keyword>
<dbReference type="PANTHER" id="PTHR42894:SF1">
    <property type="entry name" value="N-(5'-PHOSPHORIBOSYL)ANTHRANILATE ISOMERASE"/>
    <property type="match status" value="1"/>
</dbReference>
<dbReference type="KEGG" id="mic:Mic7113_5188"/>
<keyword evidence="12" id="KW-1185">Reference proteome</keyword>
<organism evidence="11 12">
    <name type="scientific">Allocoleopsis franciscana PCC 7113</name>
    <dbReference type="NCBI Taxonomy" id="1173027"/>
    <lineage>
        <taxon>Bacteria</taxon>
        <taxon>Bacillati</taxon>
        <taxon>Cyanobacteriota</taxon>
        <taxon>Cyanophyceae</taxon>
        <taxon>Coleofasciculales</taxon>
        <taxon>Coleofasciculaceae</taxon>
        <taxon>Allocoleopsis</taxon>
        <taxon>Allocoleopsis franciscana</taxon>
    </lineage>
</organism>